<accession>A0A8T2AY60</accession>
<organism evidence="3 4">
    <name type="scientific">Arabidopsis thaliana x Arabidopsis arenosa</name>
    <dbReference type="NCBI Taxonomy" id="1240361"/>
    <lineage>
        <taxon>Eukaryota</taxon>
        <taxon>Viridiplantae</taxon>
        <taxon>Streptophyta</taxon>
        <taxon>Embryophyta</taxon>
        <taxon>Tracheophyta</taxon>
        <taxon>Spermatophyta</taxon>
        <taxon>Magnoliopsida</taxon>
        <taxon>eudicotyledons</taxon>
        <taxon>Gunneridae</taxon>
        <taxon>Pentapetalae</taxon>
        <taxon>rosids</taxon>
        <taxon>malvids</taxon>
        <taxon>Brassicales</taxon>
        <taxon>Brassicaceae</taxon>
        <taxon>Camelineae</taxon>
        <taxon>Arabidopsis</taxon>
    </lineage>
</organism>
<reference evidence="3 4" key="1">
    <citation type="submission" date="2020-12" db="EMBL/GenBank/DDBJ databases">
        <title>Concerted genomic and epigenomic changes stabilize Arabidopsis allopolyploids.</title>
        <authorList>
            <person name="Chen Z."/>
        </authorList>
    </citation>
    <scope>NUCLEOTIDE SEQUENCE [LARGE SCALE GENOMIC DNA]</scope>
    <source>
        <strain evidence="3">Allo738</strain>
        <tissue evidence="3">Leaf</tissue>
    </source>
</reference>
<comment type="caution">
    <text evidence="3">The sequence shown here is derived from an EMBL/GenBank/DDBJ whole genome shotgun (WGS) entry which is preliminary data.</text>
</comment>
<feature type="region of interest" description="Disordered" evidence="2">
    <location>
        <begin position="1"/>
        <end position="25"/>
    </location>
</feature>
<dbReference type="Pfam" id="PF11690">
    <property type="entry name" value="DUF3287"/>
    <property type="match status" value="2"/>
</dbReference>
<gene>
    <name evidence="3" type="ORF">ISN45_Aa03g032220</name>
</gene>
<sequence length="538" mass="60857">MTSDSERPESPTFERGSNNDECTRPNDIAGPHYMSTCTLQSLNQLRELCQIPSEIMAESMLPGPMESPEDHRDGYFCVYEIYFKGCGLTFPLSEALVRYLAALEIALPQLTPNLLRTILGIVTVAAEAGYVIGVPELNELLSVRSLSKKTGYFSAYPNAGRNLISNLPNKDENWHHPWFLIKKTPASIGNLSEVLPSKCFHCSDSFNPQQFEEFFTESPPLGESGLDWDGPHETGGVAPSEVPAVPVVIPDDDCAVGNEQGTSSEQVSAKEPNESSSTEVEPEMTADPYPLFLSGDGFEPAGVLFPHAVFHFPSREKKEAYDFMDKVVDKHRRLCDERQRLGLKRQTLEACIARVERKVRALESDPFQWEWRNFDSIAEIPKMLWMYLRAKGMEFNLRCSESMPDFSRIGMMDEDVPNVPSRRPSPPRGFFRSQIQTPCALIKDLQDRDQEIAMAFIKALAIQHRKLTLERKKLRKKIHRMQRRVTAILRDLHVLSSHPGEWTELGISEYARIPDCMMPILDLVGQGVQVFCSSRRFP</sequence>
<feature type="coiled-coil region" evidence="1">
    <location>
        <begin position="457"/>
        <end position="491"/>
    </location>
</feature>
<feature type="region of interest" description="Disordered" evidence="2">
    <location>
        <begin position="251"/>
        <end position="286"/>
    </location>
</feature>
<evidence type="ECO:0000256" key="2">
    <source>
        <dbReference type="SAM" id="MobiDB-lite"/>
    </source>
</evidence>
<dbReference type="AlphaFoldDB" id="A0A8T2AY60"/>
<evidence type="ECO:0000313" key="4">
    <source>
        <dbReference type="Proteomes" id="UP000694240"/>
    </source>
</evidence>
<keyword evidence="4" id="KW-1185">Reference proteome</keyword>
<protein>
    <submittedName>
        <fullName evidence="3">Uncharacterized protein</fullName>
    </submittedName>
</protein>
<dbReference type="InterPro" id="IPR021704">
    <property type="entry name" value="DUF3287"/>
</dbReference>
<dbReference type="Proteomes" id="UP000694240">
    <property type="component" value="Chromosome 8"/>
</dbReference>
<keyword evidence="1" id="KW-0175">Coiled coil</keyword>
<name>A0A8T2AY60_9BRAS</name>
<proteinExistence type="predicted"/>
<evidence type="ECO:0000256" key="1">
    <source>
        <dbReference type="SAM" id="Coils"/>
    </source>
</evidence>
<dbReference type="EMBL" id="JAEFBK010000008">
    <property type="protein sequence ID" value="KAG7579053.1"/>
    <property type="molecule type" value="Genomic_DNA"/>
</dbReference>
<evidence type="ECO:0000313" key="3">
    <source>
        <dbReference type="EMBL" id="KAG7579053.1"/>
    </source>
</evidence>